<dbReference type="InterPro" id="IPR013780">
    <property type="entry name" value="Glyco_hydro_b"/>
</dbReference>
<dbReference type="RefSeq" id="WP_237872067.1">
    <property type="nucleotide sequence ID" value="NZ_JAKLTR010000007.1"/>
</dbReference>
<evidence type="ECO:0000259" key="1">
    <source>
        <dbReference type="SMART" id="SM00642"/>
    </source>
</evidence>
<dbReference type="Pfam" id="PF16657">
    <property type="entry name" value="Malt_amylase_C"/>
    <property type="match status" value="1"/>
</dbReference>
<accession>A0ABS9KRW3</accession>
<sequence>MNVRMLFLLPVLFASVKWTSGYSQPSEKPFQRVPNRQDAIIYQVNIRAFSETGDLKGVMPRLDSIKALGANVVYLMPTYPVGKVKSVNSPYCIRDYVSVNEEFGSLQDLRDLVNAAHGKGLAVILDWVANHTAYDHPWTANPSWYLQDSTGRILSPPGMGWNDVAQLNFKNADMRLEMISAMKYWVNAANIDGFRCDYADGPPVDFWKQAIDTLRNLKDRKLLMLAEGSRAAHFSAGFDYNFGFRFFERMKDIHEHKRSVVSIDSLNISDYKGVVDGTQSMVRYVTNHDVNGSDGTPQELFGGQRGAMAAFVVAAYMKGIPMIYNGEEVGTPYRLVFPFTGRNIDWSLNPQVTAEYKKILAARNSIKALRAGQLTSFSNADVCAFTKKEGKETVLVIVNLRAEEMSYALPSVVARSSWKDIFTGGKAKLPAKIKLAPYSYRVLVTQTSK</sequence>
<dbReference type="Pfam" id="PF00128">
    <property type="entry name" value="Alpha-amylase"/>
    <property type="match status" value="2"/>
</dbReference>
<feature type="domain" description="Glycosyl hydrolase family 13 catalytic" evidence="1">
    <location>
        <begin position="43"/>
        <end position="363"/>
    </location>
</feature>
<keyword evidence="2" id="KW-0378">Hydrolase</keyword>
<dbReference type="Gene3D" id="3.20.20.80">
    <property type="entry name" value="Glycosidases"/>
    <property type="match status" value="1"/>
</dbReference>
<proteinExistence type="predicted"/>
<organism evidence="2 3">
    <name type="scientific">Terrimonas ginsenosidimutans</name>
    <dbReference type="NCBI Taxonomy" id="2908004"/>
    <lineage>
        <taxon>Bacteria</taxon>
        <taxon>Pseudomonadati</taxon>
        <taxon>Bacteroidota</taxon>
        <taxon>Chitinophagia</taxon>
        <taxon>Chitinophagales</taxon>
        <taxon>Chitinophagaceae</taxon>
        <taxon>Terrimonas</taxon>
    </lineage>
</organism>
<dbReference type="Proteomes" id="UP001165367">
    <property type="component" value="Unassembled WGS sequence"/>
</dbReference>
<comment type="caution">
    <text evidence="2">The sequence shown here is derived from an EMBL/GenBank/DDBJ whole genome shotgun (WGS) entry which is preliminary data.</text>
</comment>
<dbReference type="Gene3D" id="2.60.40.1180">
    <property type="entry name" value="Golgi alpha-mannosidase II"/>
    <property type="match status" value="1"/>
</dbReference>
<dbReference type="InterPro" id="IPR032091">
    <property type="entry name" value="Malt_amylase-like_C"/>
</dbReference>
<dbReference type="SUPFAM" id="SSF51445">
    <property type="entry name" value="(Trans)glycosidases"/>
    <property type="match status" value="1"/>
</dbReference>
<evidence type="ECO:0000313" key="2">
    <source>
        <dbReference type="EMBL" id="MCG2615064.1"/>
    </source>
</evidence>
<reference evidence="2" key="1">
    <citation type="submission" date="2022-01" db="EMBL/GenBank/DDBJ databases">
        <authorList>
            <person name="Jo J.-H."/>
            <person name="Im W.-T."/>
        </authorList>
    </citation>
    <scope>NUCLEOTIDE SEQUENCE</scope>
    <source>
        <strain evidence="2">NA20</strain>
    </source>
</reference>
<name>A0ABS9KRW3_9BACT</name>
<dbReference type="CDD" id="cd11313">
    <property type="entry name" value="AmyAc_arch_bac_AmyA"/>
    <property type="match status" value="1"/>
</dbReference>
<dbReference type="EMBL" id="JAKLTR010000007">
    <property type="protein sequence ID" value="MCG2615064.1"/>
    <property type="molecule type" value="Genomic_DNA"/>
</dbReference>
<dbReference type="InterPro" id="IPR017853">
    <property type="entry name" value="GH"/>
</dbReference>
<protein>
    <submittedName>
        <fullName evidence="2">Alpha-amylase family glycosyl hydrolase</fullName>
    </submittedName>
</protein>
<gene>
    <name evidence="2" type="ORF">LZZ85_12265</name>
</gene>
<keyword evidence="3" id="KW-1185">Reference proteome</keyword>
<dbReference type="SMART" id="SM00642">
    <property type="entry name" value="Aamy"/>
    <property type="match status" value="1"/>
</dbReference>
<dbReference type="InterPro" id="IPR006047">
    <property type="entry name" value="GH13_cat_dom"/>
</dbReference>
<dbReference type="PANTHER" id="PTHR10357:SF179">
    <property type="entry name" value="NEUTRAL AND BASIC AMINO ACID TRANSPORT PROTEIN RBAT"/>
    <property type="match status" value="1"/>
</dbReference>
<dbReference type="GO" id="GO:0016787">
    <property type="term" value="F:hydrolase activity"/>
    <property type="evidence" value="ECO:0007669"/>
    <property type="project" value="UniProtKB-KW"/>
</dbReference>
<evidence type="ECO:0000313" key="3">
    <source>
        <dbReference type="Proteomes" id="UP001165367"/>
    </source>
</evidence>
<dbReference type="PANTHER" id="PTHR10357">
    <property type="entry name" value="ALPHA-AMYLASE FAMILY MEMBER"/>
    <property type="match status" value="1"/>
</dbReference>
<dbReference type="SUPFAM" id="SSF51011">
    <property type="entry name" value="Glycosyl hydrolase domain"/>
    <property type="match status" value="1"/>
</dbReference>